<dbReference type="SUPFAM" id="SSF51230">
    <property type="entry name" value="Single hybrid motif"/>
    <property type="match status" value="1"/>
</dbReference>
<dbReference type="AlphaFoldDB" id="A0AAE3XN39"/>
<dbReference type="Proteomes" id="UP001185092">
    <property type="component" value="Unassembled WGS sequence"/>
</dbReference>
<evidence type="ECO:0000256" key="1">
    <source>
        <dbReference type="ARBA" id="ARBA00023267"/>
    </source>
</evidence>
<dbReference type="InterPro" id="IPR011053">
    <property type="entry name" value="Single_hybrid_motif"/>
</dbReference>
<dbReference type="CDD" id="cd06850">
    <property type="entry name" value="biotinyl_domain"/>
    <property type="match status" value="1"/>
</dbReference>
<dbReference type="FunFam" id="2.40.50.100:FF:000003">
    <property type="entry name" value="Acetyl-CoA carboxylase biotin carboxyl carrier protein"/>
    <property type="match status" value="1"/>
</dbReference>
<dbReference type="Gene3D" id="2.40.50.100">
    <property type="match status" value="1"/>
</dbReference>
<keyword evidence="1" id="KW-0092">Biotin</keyword>
<dbReference type="PROSITE" id="PS00188">
    <property type="entry name" value="BIOTIN"/>
    <property type="match status" value="1"/>
</dbReference>
<accession>A0AAE3XN39</accession>
<name>A0AAE3XN39_9BACT</name>
<dbReference type="EMBL" id="JAVDQD010000002">
    <property type="protein sequence ID" value="MDR6238920.1"/>
    <property type="molecule type" value="Genomic_DNA"/>
</dbReference>
<feature type="domain" description="Lipoyl-binding" evidence="2">
    <location>
        <begin position="57"/>
        <end position="138"/>
    </location>
</feature>
<dbReference type="InterPro" id="IPR050709">
    <property type="entry name" value="Biotin_Carboxyl_Carrier/Decarb"/>
</dbReference>
<reference evidence="3" key="1">
    <citation type="submission" date="2023-07" db="EMBL/GenBank/DDBJ databases">
        <title>Genomic Encyclopedia of Type Strains, Phase IV (KMG-IV): sequencing the most valuable type-strain genomes for metagenomic binning, comparative biology and taxonomic classification.</title>
        <authorList>
            <person name="Goeker M."/>
        </authorList>
    </citation>
    <scope>NUCLEOTIDE SEQUENCE</scope>
    <source>
        <strain evidence="3">DSM 26174</strain>
    </source>
</reference>
<protein>
    <submittedName>
        <fullName evidence="3">Biotin carboxyl carrier protein</fullName>
    </submittedName>
</protein>
<comment type="caution">
    <text evidence="3">The sequence shown here is derived from an EMBL/GenBank/DDBJ whole genome shotgun (WGS) entry which is preliminary data.</text>
</comment>
<dbReference type="PANTHER" id="PTHR45266">
    <property type="entry name" value="OXALOACETATE DECARBOXYLASE ALPHA CHAIN"/>
    <property type="match status" value="1"/>
</dbReference>
<keyword evidence="4" id="KW-1185">Reference proteome</keyword>
<organism evidence="3 4">
    <name type="scientific">Aureibacter tunicatorum</name>
    <dbReference type="NCBI Taxonomy" id="866807"/>
    <lineage>
        <taxon>Bacteria</taxon>
        <taxon>Pseudomonadati</taxon>
        <taxon>Bacteroidota</taxon>
        <taxon>Cytophagia</taxon>
        <taxon>Cytophagales</taxon>
        <taxon>Persicobacteraceae</taxon>
        <taxon>Aureibacter</taxon>
    </lineage>
</organism>
<dbReference type="InterPro" id="IPR000089">
    <property type="entry name" value="Biotin_lipoyl"/>
</dbReference>
<evidence type="ECO:0000259" key="2">
    <source>
        <dbReference type="PROSITE" id="PS50968"/>
    </source>
</evidence>
<gene>
    <name evidence="3" type="ORF">HNQ88_001957</name>
</gene>
<evidence type="ECO:0000313" key="4">
    <source>
        <dbReference type="Proteomes" id="UP001185092"/>
    </source>
</evidence>
<sequence length="138" mass="14856">MKQYKFKINGNKYAVDIHSAEGNMIELEVNGTAYTVEMEKELSASKTPKIVRSPIKKAEVPATGPSNKVKKVTAPLPGTILEIKIKEGDQVNRGDILLVMEAMKMENSIGAENAGVVKSISVKAGDNVLQGDVMVELG</sequence>
<evidence type="ECO:0000313" key="3">
    <source>
        <dbReference type="EMBL" id="MDR6238920.1"/>
    </source>
</evidence>
<dbReference type="PROSITE" id="PS50968">
    <property type="entry name" value="BIOTINYL_LIPOYL"/>
    <property type="match status" value="1"/>
</dbReference>
<proteinExistence type="predicted"/>
<dbReference type="RefSeq" id="WP_309938427.1">
    <property type="nucleotide sequence ID" value="NZ_AP025305.1"/>
</dbReference>
<dbReference type="PANTHER" id="PTHR45266:SF3">
    <property type="entry name" value="OXALOACETATE DECARBOXYLASE ALPHA CHAIN"/>
    <property type="match status" value="1"/>
</dbReference>
<dbReference type="InterPro" id="IPR001882">
    <property type="entry name" value="Biotin_BS"/>
</dbReference>
<dbReference type="Pfam" id="PF00364">
    <property type="entry name" value="Biotin_lipoyl"/>
    <property type="match status" value="1"/>
</dbReference>